<sequence>MWCPIIWRLWSNLMNWWGLNWVMPDKVEGLVSIWKTRNECIFNGKLFQMEELCDLIKVRVALWVKAHSKDSRYQCMIWYLICIRLGSLLICEAGGAVQRRNRGGAGFVLLVLLVELAHWSGLFIWKLVWVV</sequence>
<evidence type="ECO:0000313" key="3">
    <source>
        <dbReference type="EMBL" id="KAF5933717.1"/>
    </source>
</evidence>
<protein>
    <recommendedName>
        <fullName evidence="5">Reverse transcriptase zinc-binding domain-containing protein</fullName>
    </recommendedName>
</protein>
<keyword evidence="1" id="KW-0812">Transmembrane</keyword>
<dbReference type="AlphaFoldDB" id="A0A7J7FZU7"/>
<gene>
    <name evidence="3" type="ORF">HYC85_029888</name>
</gene>
<keyword evidence="4" id="KW-1185">Reference proteome</keyword>
<comment type="caution">
    <text evidence="3">The sequence shown here is derived from an EMBL/GenBank/DDBJ whole genome shotgun (WGS) entry which is preliminary data.</text>
</comment>
<keyword evidence="2" id="KW-0732">Signal</keyword>
<evidence type="ECO:0008006" key="5">
    <source>
        <dbReference type="Google" id="ProtNLM"/>
    </source>
</evidence>
<feature type="transmembrane region" description="Helical" evidence="1">
    <location>
        <begin position="104"/>
        <end position="125"/>
    </location>
</feature>
<name>A0A7J7FZU7_CAMSI</name>
<dbReference type="EMBL" id="JACBKZ010000014">
    <property type="protein sequence ID" value="KAF5933717.1"/>
    <property type="molecule type" value="Genomic_DNA"/>
</dbReference>
<feature type="transmembrane region" description="Helical" evidence="1">
    <location>
        <begin position="76"/>
        <end position="97"/>
    </location>
</feature>
<keyword evidence="1" id="KW-1133">Transmembrane helix</keyword>
<dbReference type="Proteomes" id="UP000593564">
    <property type="component" value="Unassembled WGS sequence"/>
</dbReference>
<reference evidence="4" key="1">
    <citation type="journal article" date="2020" name="Nat. Commun.">
        <title>Genome assembly of wild tea tree DASZ reveals pedigree and selection history of tea varieties.</title>
        <authorList>
            <person name="Zhang W."/>
            <person name="Zhang Y."/>
            <person name="Qiu H."/>
            <person name="Guo Y."/>
            <person name="Wan H."/>
            <person name="Zhang X."/>
            <person name="Scossa F."/>
            <person name="Alseekh S."/>
            <person name="Zhang Q."/>
            <person name="Wang P."/>
            <person name="Xu L."/>
            <person name="Schmidt M.H."/>
            <person name="Jia X."/>
            <person name="Li D."/>
            <person name="Zhu A."/>
            <person name="Guo F."/>
            <person name="Chen W."/>
            <person name="Ni D."/>
            <person name="Usadel B."/>
            <person name="Fernie A.R."/>
            <person name="Wen W."/>
        </authorList>
    </citation>
    <scope>NUCLEOTIDE SEQUENCE [LARGE SCALE GENOMIC DNA]</scope>
    <source>
        <strain evidence="4">cv. G240</strain>
    </source>
</reference>
<proteinExistence type="predicted"/>
<accession>A0A7J7FZU7</accession>
<evidence type="ECO:0000313" key="4">
    <source>
        <dbReference type="Proteomes" id="UP000593564"/>
    </source>
</evidence>
<feature type="chain" id="PRO_5029740035" description="Reverse transcriptase zinc-binding domain-containing protein" evidence="2">
    <location>
        <begin position="30"/>
        <end position="131"/>
    </location>
</feature>
<evidence type="ECO:0000256" key="2">
    <source>
        <dbReference type="SAM" id="SignalP"/>
    </source>
</evidence>
<keyword evidence="1" id="KW-0472">Membrane</keyword>
<evidence type="ECO:0000256" key="1">
    <source>
        <dbReference type="SAM" id="Phobius"/>
    </source>
</evidence>
<reference evidence="3 4" key="2">
    <citation type="submission" date="2020-07" db="EMBL/GenBank/DDBJ databases">
        <title>Genome assembly of wild tea tree DASZ reveals pedigree and selection history of tea varieties.</title>
        <authorList>
            <person name="Zhang W."/>
        </authorList>
    </citation>
    <scope>NUCLEOTIDE SEQUENCE [LARGE SCALE GENOMIC DNA]</scope>
    <source>
        <strain evidence="4">cv. G240</strain>
        <tissue evidence="3">Leaf</tissue>
    </source>
</reference>
<feature type="signal peptide" evidence="2">
    <location>
        <begin position="1"/>
        <end position="29"/>
    </location>
</feature>
<organism evidence="3 4">
    <name type="scientific">Camellia sinensis</name>
    <name type="common">Tea plant</name>
    <name type="synonym">Thea sinensis</name>
    <dbReference type="NCBI Taxonomy" id="4442"/>
    <lineage>
        <taxon>Eukaryota</taxon>
        <taxon>Viridiplantae</taxon>
        <taxon>Streptophyta</taxon>
        <taxon>Embryophyta</taxon>
        <taxon>Tracheophyta</taxon>
        <taxon>Spermatophyta</taxon>
        <taxon>Magnoliopsida</taxon>
        <taxon>eudicotyledons</taxon>
        <taxon>Gunneridae</taxon>
        <taxon>Pentapetalae</taxon>
        <taxon>asterids</taxon>
        <taxon>Ericales</taxon>
        <taxon>Theaceae</taxon>
        <taxon>Camellia</taxon>
    </lineage>
</organism>